<evidence type="ECO:0000313" key="13">
    <source>
        <dbReference type="Proteomes" id="UP000049983"/>
    </source>
</evidence>
<keyword evidence="13" id="KW-1185">Reference proteome</keyword>
<evidence type="ECO:0000256" key="10">
    <source>
        <dbReference type="ARBA" id="ARBA00023295"/>
    </source>
</evidence>
<dbReference type="InterPro" id="IPR023170">
    <property type="entry name" value="HhH_base_excis_C"/>
</dbReference>
<evidence type="ECO:0000256" key="3">
    <source>
        <dbReference type="ARBA" id="ARBA00008343"/>
    </source>
</evidence>
<dbReference type="Gene3D" id="1.10.340.30">
    <property type="entry name" value="Hypothetical protein, domain 2"/>
    <property type="match status" value="1"/>
</dbReference>
<evidence type="ECO:0000256" key="2">
    <source>
        <dbReference type="ARBA" id="ARBA00002933"/>
    </source>
</evidence>
<name>A0A0M6ZL49_9HYPH</name>
<evidence type="ECO:0000313" key="12">
    <source>
        <dbReference type="EMBL" id="CTQ72195.1"/>
    </source>
</evidence>
<dbReference type="OrthoDB" id="9802365at2"/>
<dbReference type="CDD" id="cd00056">
    <property type="entry name" value="ENDO3c"/>
    <property type="match status" value="1"/>
</dbReference>
<feature type="domain" description="HhH-GPD" evidence="11">
    <location>
        <begin position="50"/>
        <end position="187"/>
    </location>
</feature>
<protein>
    <submittedName>
        <fullName evidence="12">Putative A/G-specific adenine glycosylase YfhQ</fullName>
        <ecNumber evidence="12">3.2.2.-</ecNumber>
    </submittedName>
</protein>
<dbReference type="EMBL" id="CXWC01000011">
    <property type="protein sequence ID" value="CTQ72195.1"/>
    <property type="molecule type" value="Genomic_DNA"/>
</dbReference>
<dbReference type="RefSeq" id="WP_082442690.1">
    <property type="nucleotide sequence ID" value="NZ_CXWA01000022.1"/>
</dbReference>
<dbReference type="Pfam" id="PF10576">
    <property type="entry name" value="EndIII_4Fe-2S"/>
    <property type="match status" value="1"/>
</dbReference>
<dbReference type="GO" id="GO:0006284">
    <property type="term" value="P:base-excision repair"/>
    <property type="evidence" value="ECO:0007669"/>
    <property type="project" value="InterPro"/>
</dbReference>
<keyword evidence="10 12" id="KW-0326">Glycosidase</keyword>
<dbReference type="GO" id="GO:0035485">
    <property type="term" value="F:adenine/guanine mispair binding"/>
    <property type="evidence" value="ECO:0007669"/>
    <property type="project" value="TreeGrafter"/>
</dbReference>
<dbReference type="SMART" id="SM00478">
    <property type="entry name" value="ENDO3c"/>
    <property type="match status" value="1"/>
</dbReference>
<dbReference type="SMART" id="SM00525">
    <property type="entry name" value="FES"/>
    <property type="match status" value="1"/>
</dbReference>
<dbReference type="GO" id="GO:0046872">
    <property type="term" value="F:metal ion binding"/>
    <property type="evidence" value="ECO:0007669"/>
    <property type="project" value="UniProtKB-KW"/>
</dbReference>
<evidence type="ECO:0000256" key="7">
    <source>
        <dbReference type="ARBA" id="ARBA00023004"/>
    </source>
</evidence>
<evidence type="ECO:0000256" key="1">
    <source>
        <dbReference type="ARBA" id="ARBA00001966"/>
    </source>
</evidence>
<dbReference type="Gene3D" id="1.10.1670.10">
    <property type="entry name" value="Helix-hairpin-Helix base-excision DNA repair enzymes (C-terminal)"/>
    <property type="match status" value="1"/>
</dbReference>
<organism evidence="12 13">
    <name type="scientific">Roseibium album</name>
    <dbReference type="NCBI Taxonomy" id="311410"/>
    <lineage>
        <taxon>Bacteria</taxon>
        <taxon>Pseudomonadati</taxon>
        <taxon>Pseudomonadota</taxon>
        <taxon>Alphaproteobacteria</taxon>
        <taxon>Hyphomicrobiales</taxon>
        <taxon>Stappiaceae</taxon>
        <taxon>Roseibium</taxon>
    </lineage>
</organism>
<comment type="similarity">
    <text evidence="3">Belongs to the Nth/MutY family.</text>
</comment>
<dbReference type="Pfam" id="PF00730">
    <property type="entry name" value="HhH-GPD"/>
    <property type="match status" value="1"/>
</dbReference>
<evidence type="ECO:0000256" key="4">
    <source>
        <dbReference type="ARBA" id="ARBA00022723"/>
    </source>
</evidence>
<keyword evidence="8" id="KW-0411">Iron-sulfur</keyword>
<keyword evidence="7" id="KW-0408">Iron</keyword>
<evidence type="ECO:0000256" key="8">
    <source>
        <dbReference type="ARBA" id="ARBA00023014"/>
    </source>
</evidence>
<dbReference type="GO" id="GO:0032357">
    <property type="term" value="F:oxidized purine DNA binding"/>
    <property type="evidence" value="ECO:0007669"/>
    <property type="project" value="TreeGrafter"/>
</dbReference>
<gene>
    <name evidence="12" type="primary">yfhQ_1</name>
    <name evidence="12" type="ORF">LA5096_03148</name>
</gene>
<dbReference type="InterPro" id="IPR044298">
    <property type="entry name" value="MIG/MutY"/>
</dbReference>
<keyword evidence="9" id="KW-0234">DNA repair</keyword>
<reference evidence="13" key="1">
    <citation type="submission" date="2015-07" db="EMBL/GenBank/DDBJ databases">
        <authorList>
            <person name="Rodrigo-Torres Lidia"/>
            <person name="Arahal R.David."/>
        </authorList>
    </citation>
    <scope>NUCLEOTIDE SEQUENCE [LARGE SCALE GENOMIC DNA]</scope>
    <source>
        <strain evidence="13">CECT 5096</strain>
    </source>
</reference>
<comment type="cofactor">
    <cofactor evidence="1">
        <name>[4Fe-4S] cluster</name>
        <dbReference type="ChEBI" id="CHEBI:49883"/>
    </cofactor>
</comment>
<dbReference type="AlphaFoldDB" id="A0A0M6ZL49"/>
<sequence length="225" mass="26371">MHQDSLTSGEKSRITRIRKRLLSWFDRCGRNFPWRRHEAGEYEKICVEVLLQRTRAETVAKCYNEFFRRYPDWDCLAAAPISELEMVLRPLGLWRRRARSISALAKYAHENGGTFPQQDKELADVPAVGQYVSNAIQLFQHDRAKPLVDVNMARFLERYLRSRRLADIRYDPWLQEACHWLVDCERPIATNWAALDHSALICTARSPRCSECELSARCNFALRQK</sequence>
<dbReference type="Proteomes" id="UP000049983">
    <property type="component" value="Unassembled WGS sequence"/>
</dbReference>
<dbReference type="GO" id="GO:0006298">
    <property type="term" value="P:mismatch repair"/>
    <property type="evidence" value="ECO:0007669"/>
    <property type="project" value="TreeGrafter"/>
</dbReference>
<keyword evidence="6 12" id="KW-0378">Hydrolase</keyword>
<evidence type="ECO:0000256" key="5">
    <source>
        <dbReference type="ARBA" id="ARBA00022763"/>
    </source>
</evidence>
<dbReference type="STRING" id="311410.LA5095_00007"/>
<proteinExistence type="inferred from homology"/>
<dbReference type="InterPro" id="IPR004035">
    <property type="entry name" value="Endouclease-III_FeS-bd_BS"/>
</dbReference>
<dbReference type="PROSITE" id="PS00764">
    <property type="entry name" value="ENDONUCLEASE_III_1"/>
    <property type="match status" value="1"/>
</dbReference>
<dbReference type="PANTHER" id="PTHR42944">
    <property type="entry name" value="ADENINE DNA GLYCOSYLASE"/>
    <property type="match status" value="1"/>
</dbReference>
<keyword evidence="4" id="KW-0479">Metal-binding</keyword>
<dbReference type="InterPro" id="IPR003265">
    <property type="entry name" value="HhH-GPD_domain"/>
</dbReference>
<dbReference type="GO" id="GO:0051539">
    <property type="term" value="F:4 iron, 4 sulfur cluster binding"/>
    <property type="evidence" value="ECO:0007669"/>
    <property type="project" value="InterPro"/>
</dbReference>
<keyword evidence="5" id="KW-0227">DNA damage</keyword>
<dbReference type="GO" id="GO:0034039">
    <property type="term" value="F:8-oxo-7,8-dihydroguanine DNA N-glycosylase activity"/>
    <property type="evidence" value="ECO:0007669"/>
    <property type="project" value="TreeGrafter"/>
</dbReference>
<dbReference type="SUPFAM" id="SSF48150">
    <property type="entry name" value="DNA-glycosylase"/>
    <property type="match status" value="1"/>
</dbReference>
<dbReference type="EC" id="3.2.2.-" evidence="12"/>
<evidence type="ECO:0000256" key="9">
    <source>
        <dbReference type="ARBA" id="ARBA00023204"/>
    </source>
</evidence>
<dbReference type="PANTHER" id="PTHR42944:SF1">
    <property type="entry name" value="ADENINE DNA GLYCOSYLASE"/>
    <property type="match status" value="1"/>
</dbReference>
<comment type="function">
    <text evidence="2">Adenine glycosylase active on G-A mispairs. MutY also corrects error-prone DNA synthesis past GO lesions which are due to the oxidatively damaged form of guanine: 7,8-dihydro-8-oxoguanine (8-oxo-dGTP).</text>
</comment>
<dbReference type="GeneID" id="97673728"/>
<dbReference type="GO" id="GO:0000701">
    <property type="term" value="F:purine-specific mismatch base pair DNA N-glycosylase activity"/>
    <property type="evidence" value="ECO:0007669"/>
    <property type="project" value="TreeGrafter"/>
</dbReference>
<accession>A0A0M6ZL49</accession>
<dbReference type="InterPro" id="IPR003651">
    <property type="entry name" value="Endonuclease3_FeS-loop_motif"/>
</dbReference>
<dbReference type="InterPro" id="IPR011257">
    <property type="entry name" value="DNA_glycosylase"/>
</dbReference>
<evidence type="ECO:0000256" key="6">
    <source>
        <dbReference type="ARBA" id="ARBA00022801"/>
    </source>
</evidence>
<evidence type="ECO:0000259" key="11">
    <source>
        <dbReference type="SMART" id="SM00478"/>
    </source>
</evidence>